<dbReference type="KEGG" id="cui:AFK65_08540"/>
<reference evidence="4" key="2">
    <citation type="submission" date="2015-09" db="EMBL/GenBank/DDBJ databases">
        <title>Cronobacter genome sequencing and assembly.</title>
        <authorList>
            <person name="Descombes P."/>
            <person name="Baert L."/>
            <person name="Ngom-Bru C."/>
            <person name="Barretto C."/>
        </authorList>
    </citation>
    <scope>NUCLEOTIDE SEQUENCE [LARGE SCALE GENOMIC DNA]</scope>
    <source>
        <strain evidence="4">NCTC 9529</strain>
    </source>
</reference>
<dbReference type="Proteomes" id="UP000254849">
    <property type="component" value="Unassembled WGS sequence"/>
</dbReference>
<dbReference type="AlphaFoldDB" id="A0AAC8VPS8"/>
<dbReference type="Gene3D" id="2.40.128.140">
    <property type="entry name" value="Outer membrane protein"/>
    <property type="match status" value="1"/>
</dbReference>
<dbReference type="InterPro" id="IPR037107">
    <property type="entry name" value="Put_OMP_sf"/>
</dbReference>
<evidence type="ECO:0000313" key="3">
    <source>
        <dbReference type="EMBL" id="STD06159.1"/>
    </source>
</evidence>
<feature type="signal peptide" evidence="1">
    <location>
        <begin position="1"/>
        <end position="22"/>
    </location>
</feature>
<dbReference type="EMBL" id="UFYH01000001">
    <property type="protein sequence ID" value="STD06159.1"/>
    <property type="molecule type" value="Genomic_DNA"/>
</dbReference>
<keyword evidence="1" id="KW-0732">Signal</keyword>
<dbReference type="Pfam" id="PF09982">
    <property type="entry name" value="LpxR"/>
    <property type="match status" value="1"/>
</dbReference>
<protein>
    <submittedName>
        <fullName evidence="3">Uncharacterized protein conserved in bacteria</fullName>
    </submittedName>
</protein>
<name>A0AAC8VPS8_9ENTR</name>
<sequence length="319" mass="35160">MSKSLTSVALFTMFLMTPAVHADSVALSLSNDDAGVFQPLLNKIYSHKDEARDDYTQGLFLGYSHDITDSGQLSLHLAQDIYSPSGENKRLPTAITGDRAFSAFLYTGVEWNALANSWFRYRLGTDFGVTGPDAGGQQVQNKAHQIINAEKYQAWDDQIENRYGYTVKGMLSLTPDVDIMGTHVGIYPEISAVSGNLFEYVGYGATLAIGNDKTLNSDNGYGLLATRGLMHTSNNGGFIYKIFAGLERREVDRNYTLQGQTLLTKNETVTLNHTVDEYQLGATVGYSPVAFTLSFNRVSPEFKTGNDYSFINGSMTFLF</sequence>
<gene>
    <name evidence="2" type="ORF">AFK65_08540</name>
    <name evidence="3" type="ORF">NCTC9529_01754</name>
</gene>
<evidence type="ECO:0000256" key="1">
    <source>
        <dbReference type="SAM" id="SignalP"/>
    </source>
</evidence>
<evidence type="ECO:0000313" key="5">
    <source>
        <dbReference type="Proteomes" id="UP000254849"/>
    </source>
</evidence>
<dbReference type="EMBL" id="CP012257">
    <property type="protein sequence ID" value="ALB54706.1"/>
    <property type="molecule type" value="Genomic_DNA"/>
</dbReference>
<dbReference type="InterPro" id="IPR018707">
    <property type="entry name" value="LpxR"/>
</dbReference>
<dbReference type="Proteomes" id="UP000061974">
    <property type="component" value="Chromosome"/>
</dbReference>
<accession>A0AAC8VPS8</accession>
<proteinExistence type="predicted"/>
<keyword evidence="5" id="KW-1185">Reference proteome</keyword>
<reference evidence="4" key="1">
    <citation type="submission" date="2015-07" db="EMBL/GenBank/DDBJ databases">
        <authorList>
            <person name="Moine D."/>
            <person name="Kassam M."/>
        </authorList>
    </citation>
    <scope>NUCLEOTIDE SEQUENCE [LARGE SCALE GENOMIC DNA]</scope>
    <source>
        <strain evidence="4">NCTC 9529</strain>
    </source>
</reference>
<reference evidence="2 4" key="3">
    <citation type="journal article" date="2016" name="Genome Announc.">
        <title>Fully Closed Genome Sequences of Five Type Strains of the Genus Cronobacter and One Cronobacter sakazakii Strain.</title>
        <authorList>
            <person name="Moine D."/>
            <person name="Kassam M."/>
            <person name="Baert L."/>
            <person name="Tang Y."/>
            <person name="Barretto C."/>
            <person name="Ngom Bru C."/>
            <person name="Klijn A."/>
            <person name="Descombes P."/>
        </authorList>
    </citation>
    <scope>NUCLEOTIDE SEQUENCE [LARGE SCALE GENOMIC DNA]</scope>
    <source>
        <strain evidence="2 4">NCTC 9529</strain>
    </source>
</reference>
<reference evidence="3 5" key="4">
    <citation type="submission" date="2018-06" db="EMBL/GenBank/DDBJ databases">
        <authorList>
            <consortium name="Pathogen Informatics"/>
            <person name="Doyle S."/>
        </authorList>
    </citation>
    <scope>NUCLEOTIDE SEQUENCE [LARGE SCALE GENOMIC DNA]</scope>
    <source>
        <strain evidence="5">NCTC 9529</strain>
        <strain evidence="3">NCTC9529</strain>
    </source>
</reference>
<organism evidence="2 4">
    <name type="scientific">Cronobacter universalis NCTC 9529</name>
    <dbReference type="NCBI Taxonomy" id="1074000"/>
    <lineage>
        <taxon>Bacteria</taxon>
        <taxon>Pseudomonadati</taxon>
        <taxon>Pseudomonadota</taxon>
        <taxon>Gammaproteobacteria</taxon>
        <taxon>Enterobacterales</taxon>
        <taxon>Enterobacteriaceae</taxon>
        <taxon>Cronobacter</taxon>
    </lineage>
</organism>
<feature type="chain" id="PRO_5042035936" evidence="1">
    <location>
        <begin position="23"/>
        <end position="319"/>
    </location>
</feature>
<evidence type="ECO:0000313" key="2">
    <source>
        <dbReference type="EMBL" id="ALB54706.1"/>
    </source>
</evidence>
<evidence type="ECO:0000313" key="4">
    <source>
        <dbReference type="Proteomes" id="UP000061974"/>
    </source>
</evidence>